<evidence type="ECO:0000256" key="1">
    <source>
        <dbReference type="SAM" id="Phobius"/>
    </source>
</evidence>
<keyword evidence="1" id="KW-0472">Membrane</keyword>
<sequence>MKHFYKMMPISTSMIFNLYYSNLIGNCIFFFVFL</sequence>
<keyword evidence="1" id="KW-0812">Transmembrane</keyword>
<dbReference type="AlphaFoldDB" id="A0A6C0EI14"/>
<organism evidence="2">
    <name type="scientific">viral metagenome</name>
    <dbReference type="NCBI Taxonomy" id="1070528"/>
    <lineage>
        <taxon>unclassified sequences</taxon>
        <taxon>metagenomes</taxon>
        <taxon>organismal metagenomes</taxon>
    </lineage>
</organism>
<evidence type="ECO:0000313" key="2">
    <source>
        <dbReference type="EMBL" id="QHT28063.1"/>
    </source>
</evidence>
<protein>
    <submittedName>
        <fullName evidence="2">Uncharacterized protein</fullName>
    </submittedName>
</protein>
<name>A0A6C0EI14_9ZZZZ</name>
<feature type="transmembrane region" description="Helical" evidence="1">
    <location>
        <begin position="12"/>
        <end position="33"/>
    </location>
</feature>
<reference evidence="2" key="1">
    <citation type="journal article" date="2020" name="Nature">
        <title>Giant virus diversity and host interactions through global metagenomics.</title>
        <authorList>
            <person name="Schulz F."/>
            <person name="Roux S."/>
            <person name="Paez-Espino D."/>
            <person name="Jungbluth S."/>
            <person name="Walsh D.A."/>
            <person name="Denef V.J."/>
            <person name="McMahon K.D."/>
            <person name="Konstantinidis K.T."/>
            <person name="Eloe-Fadrosh E.A."/>
            <person name="Kyrpides N.C."/>
            <person name="Woyke T."/>
        </authorList>
    </citation>
    <scope>NUCLEOTIDE SEQUENCE</scope>
    <source>
        <strain evidence="2">GVMAG-M-3300001348-25</strain>
    </source>
</reference>
<proteinExistence type="predicted"/>
<keyword evidence="1" id="KW-1133">Transmembrane helix</keyword>
<accession>A0A6C0EI14</accession>
<dbReference type="EMBL" id="MN738851">
    <property type="protein sequence ID" value="QHT28063.1"/>
    <property type="molecule type" value="Genomic_DNA"/>
</dbReference>